<dbReference type="InParanoid" id="A0A0Q3FPY2"/>
<reference evidence="1 2" key="1">
    <citation type="journal article" date="2010" name="Nature">
        <title>Genome sequencing and analysis of the model grass Brachypodium distachyon.</title>
        <authorList>
            <consortium name="International Brachypodium Initiative"/>
        </authorList>
    </citation>
    <scope>NUCLEOTIDE SEQUENCE [LARGE SCALE GENOMIC DNA]</scope>
    <source>
        <strain evidence="1 2">Bd21</strain>
    </source>
</reference>
<accession>A0A0Q3FPY2</accession>
<dbReference type="AlphaFoldDB" id="A0A0Q3FPY2"/>
<proteinExistence type="predicted"/>
<reference evidence="2" key="3">
    <citation type="submission" date="2018-08" db="UniProtKB">
        <authorList>
            <consortium name="EnsemblPlants"/>
        </authorList>
    </citation>
    <scope>IDENTIFICATION</scope>
    <source>
        <strain evidence="2">cv. Bd21</strain>
    </source>
</reference>
<gene>
    <name evidence="1" type="ORF">BRADI_3g54574v3</name>
</gene>
<dbReference type="EnsemblPlants" id="KQK01223">
    <property type="protein sequence ID" value="KQK01223"/>
    <property type="gene ID" value="BRADI_3g54574v3"/>
</dbReference>
<evidence type="ECO:0000313" key="2">
    <source>
        <dbReference type="EnsemblPlants" id="KQK01223"/>
    </source>
</evidence>
<keyword evidence="3" id="KW-1185">Reference proteome</keyword>
<name>A0A0Q3FPY2_BRADI</name>
<dbReference type="Proteomes" id="UP000008810">
    <property type="component" value="Chromosome 3"/>
</dbReference>
<reference evidence="1" key="2">
    <citation type="submission" date="2017-06" db="EMBL/GenBank/DDBJ databases">
        <title>WGS assembly of Brachypodium distachyon.</title>
        <authorList>
            <consortium name="The International Brachypodium Initiative"/>
            <person name="Lucas S."/>
            <person name="Harmon-Smith M."/>
            <person name="Lail K."/>
            <person name="Tice H."/>
            <person name="Grimwood J."/>
            <person name="Bruce D."/>
            <person name="Barry K."/>
            <person name="Shu S."/>
            <person name="Lindquist E."/>
            <person name="Wang M."/>
            <person name="Pitluck S."/>
            <person name="Vogel J.P."/>
            <person name="Garvin D.F."/>
            <person name="Mockler T.C."/>
            <person name="Schmutz J."/>
            <person name="Rokhsar D."/>
            <person name="Bevan M.W."/>
        </authorList>
    </citation>
    <scope>NUCLEOTIDE SEQUENCE</scope>
    <source>
        <strain evidence="1">Bd21</strain>
    </source>
</reference>
<dbReference type="EMBL" id="CM000882">
    <property type="protein sequence ID" value="KQK01223.1"/>
    <property type="molecule type" value="Genomic_DNA"/>
</dbReference>
<organism evidence="1">
    <name type="scientific">Brachypodium distachyon</name>
    <name type="common">Purple false brome</name>
    <name type="synonym">Trachynia distachya</name>
    <dbReference type="NCBI Taxonomy" id="15368"/>
    <lineage>
        <taxon>Eukaryota</taxon>
        <taxon>Viridiplantae</taxon>
        <taxon>Streptophyta</taxon>
        <taxon>Embryophyta</taxon>
        <taxon>Tracheophyta</taxon>
        <taxon>Spermatophyta</taxon>
        <taxon>Magnoliopsida</taxon>
        <taxon>Liliopsida</taxon>
        <taxon>Poales</taxon>
        <taxon>Poaceae</taxon>
        <taxon>BOP clade</taxon>
        <taxon>Pooideae</taxon>
        <taxon>Stipodae</taxon>
        <taxon>Brachypodieae</taxon>
        <taxon>Brachypodium</taxon>
    </lineage>
</organism>
<evidence type="ECO:0000313" key="1">
    <source>
        <dbReference type="EMBL" id="KQK01223.1"/>
    </source>
</evidence>
<sequence length="86" mass="9939">MGRSHVLESDMLVVAALSMTQKTWRMMERQSRQEEAKQLIALSSTHRYFVTARKVVLHRNQSNFGSVTFVLSSTVFVQDIFIHPSR</sequence>
<dbReference type="Gramene" id="KQK01223">
    <property type="protein sequence ID" value="KQK01223"/>
    <property type="gene ID" value="BRADI_3g54574v3"/>
</dbReference>
<protein>
    <submittedName>
        <fullName evidence="1 2">Uncharacterized protein</fullName>
    </submittedName>
</protein>
<evidence type="ECO:0000313" key="3">
    <source>
        <dbReference type="Proteomes" id="UP000008810"/>
    </source>
</evidence>